<dbReference type="PANTHER" id="PTHR13440:SF7">
    <property type="entry name" value="BLOC-1 RELATED COMPLEX SUBUNIT 6"/>
    <property type="match status" value="1"/>
</dbReference>
<dbReference type="GeneTree" id="ENSGT00490000043453"/>
<dbReference type="GeneID" id="101749651"/>
<name>A0A8V0XKM5_CHICK</name>
<dbReference type="Pfam" id="PF10157">
    <property type="entry name" value="BORCS6"/>
    <property type="match status" value="1"/>
</dbReference>
<evidence type="ECO:0000313" key="3">
    <source>
        <dbReference type="Ensembl" id="ENSGALP00010004798.1"/>
    </source>
</evidence>
<dbReference type="GO" id="GO:0032418">
    <property type="term" value="P:lysosome localization"/>
    <property type="evidence" value="ECO:0000318"/>
    <property type="project" value="GO_Central"/>
</dbReference>
<feature type="region of interest" description="Disordered" evidence="1">
    <location>
        <begin position="35"/>
        <end position="189"/>
    </location>
</feature>
<dbReference type="AlphaFoldDB" id="A0A8V0XKM5"/>
<dbReference type="Proteomes" id="UP000000539">
    <property type="component" value="Chromosome 3"/>
</dbReference>
<gene>
    <name evidence="3" type="primary">BORCS6</name>
</gene>
<dbReference type="InterPro" id="IPR019314">
    <property type="entry name" value="BORCS6"/>
</dbReference>
<dbReference type="OrthoDB" id="21270at2759"/>
<protein>
    <submittedName>
        <fullName evidence="3">BLOC-1 related complex subunit 6</fullName>
    </submittedName>
</protein>
<dbReference type="Ensembl" id="ENSGALT00010008008.1">
    <property type="protein sequence ID" value="ENSGALP00010004798.1"/>
    <property type="gene ID" value="ENSGALG00010003449.1"/>
</dbReference>
<reference evidence="3" key="3">
    <citation type="submission" date="2025-09" db="UniProtKB">
        <authorList>
            <consortium name="Ensembl"/>
        </authorList>
    </citation>
    <scope>IDENTIFICATION</scope>
    <source>
        <strain evidence="3">broiler</strain>
    </source>
</reference>
<dbReference type="RefSeq" id="XP_004940447.2">
    <property type="nucleotide sequence ID" value="XM_004940390.5"/>
</dbReference>
<feature type="compositionally biased region" description="Basic and acidic residues" evidence="1">
    <location>
        <begin position="102"/>
        <end position="122"/>
    </location>
</feature>
<dbReference type="PANTHER" id="PTHR13440">
    <property type="entry name" value="BLOC-1 RELATED COMPLEX SUBUNIT 6"/>
    <property type="match status" value="1"/>
</dbReference>
<evidence type="ECO:0000313" key="4">
    <source>
        <dbReference type="Proteomes" id="UP000000539"/>
    </source>
</evidence>
<dbReference type="FunCoup" id="A0A8V0XKM5">
    <property type="interactions" value="2"/>
</dbReference>
<organism evidence="3 4">
    <name type="scientific">Gallus gallus</name>
    <name type="common">Chicken</name>
    <dbReference type="NCBI Taxonomy" id="9031"/>
    <lineage>
        <taxon>Eukaryota</taxon>
        <taxon>Metazoa</taxon>
        <taxon>Chordata</taxon>
        <taxon>Craniata</taxon>
        <taxon>Vertebrata</taxon>
        <taxon>Euteleostomi</taxon>
        <taxon>Archelosauria</taxon>
        <taxon>Archosauria</taxon>
        <taxon>Dinosauria</taxon>
        <taxon>Saurischia</taxon>
        <taxon>Theropoda</taxon>
        <taxon>Coelurosauria</taxon>
        <taxon>Aves</taxon>
        <taxon>Neognathae</taxon>
        <taxon>Galloanserae</taxon>
        <taxon>Galliformes</taxon>
        <taxon>Phasianidae</taxon>
        <taxon>Phasianinae</taxon>
        <taxon>Gallus</taxon>
    </lineage>
</organism>
<dbReference type="GO" id="GO:0099078">
    <property type="term" value="C:BORC complex"/>
    <property type="evidence" value="ECO:0000318"/>
    <property type="project" value="GO_Central"/>
</dbReference>
<feature type="domain" description="BLOC-1-related complex subunit 6 C-terminal helix" evidence="2">
    <location>
        <begin position="271"/>
        <end position="370"/>
    </location>
</feature>
<feature type="compositionally biased region" description="Low complexity" evidence="1">
    <location>
        <begin position="158"/>
        <end position="182"/>
    </location>
</feature>
<proteinExistence type="predicted"/>
<reference evidence="3" key="2">
    <citation type="submission" date="2025-08" db="UniProtKB">
        <authorList>
            <consortium name="Ensembl"/>
        </authorList>
    </citation>
    <scope>IDENTIFICATION</scope>
    <source>
        <strain evidence="3">broiler</strain>
    </source>
</reference>
<evidence type="ECO:0000256" key="1">
    <source>
        <dbReference type="SAM" id="MobiDB-lite"/>
    </source>
</evidence>
<dbReference type="OMA" id="SARCCYP"/>
<keyword evidence="4" id="KW-1185">Reference proteome</keyword>
<accession>A0A8V0XKM5</accession>
<sequence>MVARSDLLLGEHGGGVRGAASSALCCYTGWTRPLPPSRQSPCENGESGVPLRRAPPIPANRLPLWPRPDQSEATQTLMAPPASAGRPIRADTNNGHAPVSESRARNTKRTDETTASSIEHHRPISRGSSSIGPAPSSRSANRRGRKQAVERPPGGRGAYPAGPAMEEPAPRPAAAAGPLAEEGASRDERSLEALSLAAGGGAVAGRSLPEGRQLPEGRRATLASALELEGTVLREGRLTQFVANNLERRIRLSGVPRSEPAAAAAGGSSIPAIDPGALQDVVALAGQVAAQVDELLRNVHCGLQALTALSVGCIQTYRDGVESLGEAADLSIRAMYALVARCEELDRAMQPVPALAKRIRDMKGTLERLEGLCK</sequence>
<reference evidence="3" key="1">
    <citation type="submission" date="2020-11" db="EMBL/GenBank/DDBJ databases">
        <title>Gallus gallus (Chicken) genome, bGalGal1, GRCg7b, maternal haplotype autosomes + Z &amp; W.</title>
        <authorList>
            <person name="Warren W."/>
            <person name="Formenti G."/>
            <person name="Fedrigo O."/>
            <person name="Haase B."/>
            <person name="Mountcastle J."/>
            <person name="Balacco J."/>
            <person name="Tracey A."/>
            <person name="Schneider V."/>
            <person name="Okimoto R."/>
            <person name="Cheng H."/>
            <person name="Hawken R."/>
            <person name="Howe K."/>
            <person name="Jarvis E.D."/>
        </authorList>
    </citation>
    <scope>NUCLEOTIDE SEQUENCE [LARGE SCALE GENOMIC DNA]</scope>
    <source>
        <strain evidence="3">Broiler</strain>
    </source>
</reference>
<dbReference type="InterPro" id="IPR046465">
    <property type="entry name" value="BORCS6_C"/>
</dbReference>
<dbReference type="RefSeq" id="XP_040522646.1">
    <property type="nucleotide sequence ID" value="XM_040666712.2"/>
</dbReference>
<dbReference type="GO" id="GO:0042802">
    <property type="term" value="F:identical protein binding"/>
    <property type="evidence" value="ECO:0007669"/>
    <property type="project" value="Ensembl"/>
</dbReference>
<dbReference type="CTD" id="54785"/>
<dbReference type="KEGG" id="gga:101749651"/>
<feature type="compositionally biased region" description="Low complexity" evidence="1">
    <location>
        <begin position="125"/>
        <end position="139"/>
    </location>
</feature>
<evidence type="ECO:0000259" key="2">
    <source>
        <dbReference type="Pfam" id="PF10157"/>
    </source>
</evidence>